<evidence type="ECO:0000313" key="5">
    <source>
        <dbReference type="Proteomes" id="UP000606172"/>
    </source>
</evidence>
<name>A0A919RPM9_9ACTN</name>
<feature type="region of interest" description="Disordered" evidence="1">
    <location>
        <begin position="430"/>
        <end position="467"/>
    </location>
</feature>
<dbReference type="RefSeq" id="WP_204034398.1">
    <property type="nucleotide sequence ID" value="NZ_BOOW01000070.1"/>
</dbReference>
<keyword evidence="5" id="KW-1185">Reference proteome</keyword>
<dbReference type="InterPro" id="IPR003346">
    <property type="entry name" value="Transposase_20"/>
</dbReference>
<protein>
    <submittedName>
        <fullName evidence="4">IS110 family transposase</fullName>
    </submittedName>
</protein>
<accession>A0A919RPM9</accession>
<dbReference type="GO" id="GO:0004803">
    <property type="term" value="F:transposase activity"/>
    <property type="evidence" value="ECO:0007669"/>
    <property type="project" value="InterPro"/>
</dbReference>
<dbReference type="EMBL" id="BOOW01000070">
    <property type="protein sequence ID" value="GII97615.1"/>
    <property type="molecule type" value="Genomic_DNA"/>
</dbReference>
<dbReference type="AlphaFoldDB" id="A0A919RPM9"/>
<sequence>MRLRLGIDIACRVAHQASLADERGEFLWSGRRFRTTAEDLERLWAMLPAGTDPSMVTVIMEPTRNAWVPLAAWFRRRGAAVVMVPPERSADLRAYYSKHAKSDRLDSRLLARLPLLHPEGLHTEQGLGPGDPLRRAVKLRSTLVRRRTATLARLDALLEILGPGWHAAMGSDLANKTPLRFLAAGYACPHTVRRLGRARLARFLHRHSRGAWAEAKAQELLAAALATLQLWDDELDYPDLADDIAIEARLALALTAEIKELDERIAVLFARADPDGILQSVPGIGPVLSAQILGRLGDPNRFASLAGVRAFSGLVPRLDSSGVNGRHNGLTKSGDACLREALFMAAEHARRADPSLAAKYHRLMVSEGKHHNSALCHIATTLLTRLAACWRRGEHYILRDADGHPVDAGRARTIIAEHYTVSADLRAARRTTRGHRLAAPAADRPRRQSQRAVSTSSSPHNAKIPPT</sequence>
<evidence type="ECO:0000256" key="1">
    <source>
        <dbReference type="SAM" id="MobiDB-lite"/>
    </source>
</evidence>
<gene>
    <name evidence="4" type="ORF">Ssi02_78460</name>
</gene>
<dbReference type="GO" id="GO:0006313">
    <property type="term" value="P:DNA transposition"/>
    <property type="evidence" value="ECO:0007669"/>
    <property type="project" value="InterPro"/>
</dbReference>
<feature type="domain" description="Transposase IS110-like N-terminal" evidence="2">
    <location>
        <begin position="5"/>
        <end position="161"/>
    </location>
</feature>
<dbReference type="Pfam" id="PF02371">
    <property type="entry name" value="Transposase_20"/>
    <property type="match status" value="1"/>
</dbReference>
<dbReference type="Proteomes" id="UP000606172">
    <property type="component" value="Unassembled WGS sequence"/>
</dbReference>
<evidence type="ECO:0000259" key="3">
    <source>
        <dbReference type="Pfam" id="PF02371"/>
    </source>
</evidence>
<organism evidence="4 5">
    <name type="scientific">Sinosporangium siamense</name>
    <dbReference type="NCBI Taxonomy" id="1367973"/>
    <lineage>
        <taxon>Bacteria</taxon>
        <taxon>Bacillati</taxon>
        <taxon>Actinomycetota</taxon>
        <taxon>Actinomycetes</taxon>
        <taxon>Streptosporangiales</taxon>
        <taxon>Streptosporangiaceae</taxon>
        <taxon>Sinosporangium</taxon>
    </lineage>
</organism>
<feature type="domain" description="Transposase IS116/IS110/IS902 C-terminal" evidence="3">
    <location>
        <begin position="277"/>
        <end position="361"/>
    </location>
</feature>
<dbReference type="PANTHER" id="PTHR33055">
    <property type="entry name" value="TRANSPOSASE FOR INSERTION SEQUENCE ELEMENT IS1111A"/>
    <property type="match status" value="1"/>
</dbReference>
<dbReference type="NCBIfam" id="NF033542">
    <property type="entry name" value="transpos_IS110"/>
    <property type="match status" value="1"/>
</dbReference>
<dbReference type="Pfam" id="PF01548">
    <property type="entry name" value="DEDD_Tnp_IS110"/>
    <property type="match status" value="1"/>
</dbReference>
<dbReference type="InterPro" id="IPR047650">
    <property type="entry name" value="Transpos_IS110"/>
</dbReference>
<reference evidence="4" key="1">
    <citation type="submission" date="2021-01" db="EMBL/GenBank/DDBJ databases">
        <title>Whole genome shotgun sequence of Sinosporangium siamense NBRC 109515.</title>
        <authorList>
            <person name="Komaki H."/>
            <person name="Tamura T."/>
        </authorList>
    </citation>
    <scope>NUCLEOTIDE SEQUENCE</scope>
    <source>
        <strain evidence="4">NBRC 109515</strain>
    </source>
</reference>
<evidence type="ECO:0000313" key="4">
    <source>
        <dbReference type="EMBL" id="GII97615.1"/>
    </source>
</evidence>
<dbReference type="GO" id="GO:0003677">
    <property type="term" value="F:DNA binding"/>
    <property type="evidence" value="ECO:0007669"/>
    <property type="project" value="InterPro"/>
</dbReference>
<evidence type="ECO:0000259" key="2">
    <source>
        <dbReference type="Pfam" id="PF01548"/>
    </source>
</evidence>
<comment type="caution">
    <text evidence="4">The sequence shown here is derived from an EMBL/GenBank/DDBJ whole genome shotgun (WGS) entry which is preliminary data.</text>
</comment>
<dbReference type="InterPro" id="IPR002525">
    <property type="entry name" value="Transp_IS110-like_N"/>
</dbReference>
<proteinExistence type="predicted"/>